<protein>
    <submittedName>
        <fullName evidence="1">Uncharacterized protein</fullName>
    </submittedName>
</protein>
<proteinExistence type="predicted"/>
<gene>
    <name evidence="1" type="ORF">C5O25_04040</name>
</gene>
<keyword evidence="2" id="KW-1185">Reference proteome</keyword>
<reference evidence="2" key="1">
    <citation type="submission" date="2018-02" db="EMBL/GenBank/DDBJ databases">
        <authorList>
            <person name="Clavel T."/>
            <person name="Strowig T."/>
        </authorList>
    </citation>
    <scope>NUCLEOTIDE SEQUENCE [LARGE SCALE GENOMIC DNA]</scope>
    <source>
        <strain evidence="2">DSM 100764</strain>
    </source>
</reference>
<dbReference type="Proteomes" id="UP000244925">
    <property type="component" value="Unassembled WGS sequence"/>
</dbReference>
<dbReference type="AlphaFoldDB" id="A0A2V1IYW8"/>
<evidence type="ECO:0000313" key="1">
    <source>
        <dbReference type="EMBL" id="PWB08349.1"/>
    </source>
</evidence>
<organism evidence="1 2">
    <name type="scientific">Paramuribaculum intestinale</name>
    <dbReference type="NCBI Taxonomy" id="2094151"/>
    <lineage>
        <taxon>Bacteria</taxon>
        <taxon>Pseudomonadati</taxon>
        <taxon>Bacteroidota</taxon>
        <taxon>Bacteroidia</taxon>
        <taxon>Bacteroidales</taxon>
        <taxon>Muribaculaceae</taxon>
        <taxon>Paramuribaculum</taxon>
    </lineage>
</organism>
<name>A0A2V1IYW8_9BACT</name>
<dbReference type="EMBL" id="PUBV01000006">
    <property type="protein sequence ID" value="PWB08349.1"/>
    <property type="molecule type" value="Genomic_DNA"/>
</dbReference>
<accession>A0A2V1IYW8</accession>
<sequence>MKKIPQIVKDAARDLIKMYGDAIDYLGKYEGADAYMYHFPDDSSTGYPFVYLVKDGKVDIVTESPALYIIGLFVENVDEPDVE</sequence>
<dbReference type="RefSeq" id="WP_107035454.1">
    <property type="nucleotide sequence ID" value="NZ_PUBV01000006.1"/>
</dbReference>
<comment type="caution">
    <text evidence="1">The sequence shown here is derived from an EMBL/GenBank/DDBJ whole genome shotgun (WGS) entry which is preliminary data.</text>
</comment>
<evidence type="ECO:0000313" key="2">
    <source>
        <dbReference type="Proteomes" id="UP000244925"/>
    </source>
</evidence>